<feature type="transmembrane region" description="Helical" evidence="5">
    <location>
        <begin position="48"/>
        <end position="68"/>
    </location>
</feature>
<evidence type="ECO:0000313" key="8">
    <source>
        <dbReference type="EMBL" id="SDW42151.1"/>
    </source>
</evidence>
<keyword evidence="7" id="KW-0413">Isomerase</keyword>
<dbReference type="GO" id="GO:0016853">
    <property type="term" value="F:isomerase activity"/>
    <property type="evidence" value="ECO:0007669"/>
    <property type="project" value="UniProtKB-KW"/>
</dbReference>
<evidence type="ECO:0000256" key="3">
    <source>
        <dbReference type="ARBA" id="ARBA00022989"/>
    </source>
</evidence>
<keyword evidence="2 5" id="KW-0812">Transmembrane</keyword>
<dbReference type="AlphaFoldDB" id="A0AAN4UQB6"/>
<feature type="domain" description="Lipopolysaccharide assembly protein A" evidence="6">
    <location>
        <begin position="43"/>
        <end position="94"/>
    </location>
</feature>
<evidence type="ECO:0000313" key="10">
    <source>
        <dbReference type="Proteomes" id="UP000634647"/>
    </source>
</evidence>
<evidence type="ECO:0000256" key="1">
    <source>
        <dbReference type="ARBA" id="ARBA00022475"/>
    </source>
</evidence>
<evidence type="ECO:0000259" key="6">
    <source>
        <dbReference type="Pfam" id="PF06305"/>
    </source>
</evidence>
<reference evidence="7" key="1">
    <citation type="journal article" date="2014" name="Int. J. Syst. Evol. Microbiol.">
        <title>Complete genome sequence of Corynebacterium casei LMG S-19264T (=DSM 44701T), isolated from a smear-ripened cheese.</title>
        <authorList>
            <consortium name="US DOE Joint Genome Institute (JGI-PGF)"/>
            <person name="Walter F."/>
            <person name="Albersmeier A."/>
            <person name="Kalinowski J."/>
            <person name="Ruckert C."/>
        </authorList>
    </citation>
    <scope>NUCLEOTIDE SEQUENCE</scope>
    <source>
        <strain evidence="7">CGMCC 1.10859</strain>
    </source>
</reference>
<gene>
    <name evidence="7" type="ORF">GCM10008024_09200</name>
    <name evidence="8" type="ORF">SAMN05444006_103171</name>
</gene>
<reference evidence="7" key="3">
    <citation type="submission" date="2023-06" db="EMBL/GenBank/DDBJ databases">
        <authorList>
            <person name="Sun Q."/>
            <person name="Zhou Y."/>
        </authorList>
    </citation>
    <scope>NUCLEOTIDE SEQUENCE</scope>
    <source>
        <strain evidence="7">CGMCC 1.10859</strain>
    </source>
</reference>
<evidence type="ECO:0000256" key="2">
    <source>
        <dbReference type="ARBA" id="ARBA00022692"/>
    </source>
</evidence>
<dbReference type="Proteomes" id="UP000634647">
    <property type="component" value="Unassembled WGS sequence"/>
</dbReference>
<evidence type="ECO:0000256" key="4">
    <source>
        <dbReference type="ARBA" id="ARBA00023136"/>
    </source>
</evidence>
<evidence type="ECO:0000313" key="9">
    <source>
        <dbReference type="Proteomes" id="UP000199541"/>
    </source>
</evidence>
<sequence length="116" mass="13134">MRYLRYLVLVLIGLVLLLVASANRGTVTLTLLPSEFVPYVGRNWAVGLPLYLVIFVAMATGVLLGFLWEWLREHKHRKVAARSSREARQLNREIAKLKPTPQDEVLALIEKDKPAA</sequence>
<keyword evidence="1" id="KW-1003">Cell membrane</keyword>
<proteinExistence type="predicted"/>
<dbReference type="RefSeq" id="WP_035842266.1">
    <property type="nucleotide sequence ID" value="NZ_BNAB01000003.1"/>
</dbReference>
<name>A0AAN4UQB6_9RHOB</name>
<accession>A0AAN4UQB6</accession>
<keyword evidence="3 5" id="KW-1133">Transmembrane helix</keyword>
<dbReference type="EMBL" id="BNAB01000003">
    <property type="protein sequence ID" value="GHD99846.1"/>
    <property type="molecule type" value="Genomic_DNA"/>
</dbReference>
<evidence type="ECO:0000256" key="5">
    <source>
        <dbReference type="SAM" id="Phobius"/>
    </source>
</evidence>
<dbReference type="InterPro" id="IPR010445">
    <property type="entry name" value="LapA_dom"/>
</dbReference>
<evidence type="ECO:0000313" key="7">
    <source>
        <dbReference type="EMBL" id="GHD99846.1"/>
    </source>
</evidence>
<reference evidence="8 9" key="2">
    <citation type="submission" date="2016-10" db="EMBL/GenBank/DDBJ databases">
        <authorList>
            <person name="Varghese N."/>
            <person name="Submissions S."/>
        </authorList>
    </citation>
    <scope>NUCLEOTIDE SEQUENCE [LARGE SCALE GENOMIC DNA]</scope>
    <source>
        <strain evidence="8 9">DSM 24802</strain>
    </source>
</reference>
<protein>
    <submittedName>
        <fullName evidence="7">Phosphoribosylanthranilate isomerase</fullName>
    </submittedName>
</protein>
<organism evidence="7 10">
    <name type="scientific">Allgaiera indica</name>
    <dbReference type="NCBI Taxonomy" id="765699"/>
    <lineage>
        <taxon>Bacteria</taxon>
        <taxon>Pseudomonadati</taxon>
        <taxon>Pseudomonadota</taxon>
        <taxon>Alphaproteobacteria</taxon>
        <taxon>Rhodobacterales</taxon>
        <taxon>Paracoccaceae</taxon>
        <taxon>Allgaiera</taxon>
    </lineage>
</organism>
<dbReference type="Proteomes" id="UP000199541">
    <property type="component" value="Unassembled WGS sequence"/>
</dbReference>
<keyword evidence="9" id="KW-1185">Reference proteome</keyword>
<keyword evidence="4 5" id="KW-0472">Membrane</keyword>
<dbReference type="GO" id="GO:0005886">
    <property type="term" value="C:plasma membrane"/>
    <property type="evidence" value="ECO:0007669"/>
    <property type="project" value="InterPro"/>
</dbReference>
<dbReference type="EMBL" id="FNOB01000003">
    <property type="protein sequence ID" value="SDW42151.1"/>
    <property type="molecule type" value="Genomic_DNA"/>
</dbReference>
<dbReference type="Pfam" id="PF06305">
    <property type="entry name" value="LapA_dom"/>
    <property type="match status" value="1"/>
</dbReference>
<comment type="caution">
    <text evidence="7">The sequence shown here is derived from an EMBL/GenBank/DDBJ whole genome shotgun (WGS) entry which is preliminary data.</text>
</comment>